<reference evidence="1" key="1">
    <citation type="submission" date="2021-02" db="EMBL/GenBank/DDBJ databases">
        <authorList>
            <person name="Nowell W R."/>
        </authorList>
    </citation>
    <scope>NUCLEOTIDE SEQUENCE</scope>
</reference>
<organism evidence="1 2">
    <name type="scientific">Rotaria magnacalcarata</name>
    <dbReference type="NCBI Taxonomy" id="392030"/>
    <lineage>
        <taxon>Eukaryota</taxon>
        <taxon>Metazoa</taxon>
        <taxon>Spiralia</taxon>
        <taxon>Gnathifera</taxon>
        <taxon>Rotifera</taxon>
        <taxon>Eurotatoria</taxon>
        <taxon>Bdelloidea</taxon>
        <taxon>Philodinida</taxon>
        <taxon>Philodinidae</taxon>
        <taxon>Rotaria</taxon>
    </lineage>
</organism>
<gene>
    <name evidence="1" type="ORF">SMN809_LOCUS25718</name>
</gene>
<dbReference type="EMBL" id="CAJOBI010034637">
    <property type="protein sequence ID" value="CAF4292098.1"/>
    <property type="molecule type" value="Genomic_DNA"/>
</dbReference>
<evidence type="ECO:0000313" key="1">
    <source>
        <dbReference type="EMBL" id="CAF4292098.1"/>
    </source>
</evidence>
<accession>A0A8S2U0Z3</accession>
<dbReference type="AlphaFoldDB" id="A0A8S2U0Z3"/>
<feature type="non-terminal residue" evidence="1">
    <location>
        <position position="79"/>
    </location>
</feature>
<sequence length="79" mass="8619">TLLQLGSDPNVANAFDGNHPLVILAKLRVEENSKTPLLAELLLDAGSNPLHEVRYQIDAAKRLDATQTPSFHETPLLCC</sequence>
<evidence type="ECO:0000313" key="2">
    <source>
        <dbReference type="Proteomes" id="UP000676336"/>
    </source>
</evidence>
<name>A0A8S2U0Z3_9BILA</name>
<proteinExistence type="predicted"/>
<comment type="caution">
    <text evidence="1">The sequence shown here is derived from an EMBL/GenBank/DDBJ whole genome shotgun (WGS) entry which is preliminary data.</text>
</comment>
<protein>
    <submittedName>
        <fullName evidence="1">Uncharacterized protein</fullName>
    </submittedName>
</protein>
<feature type="non-terminal residue" evidence="1">
    <location>
        <position position="1"/>
    </location>
</feature>
<dbReference type="Proteomes" id="UP000676336">
    <property type="component" value="Unassembled WGS sequence"/>
</dbReference>